<sequence length="327" mass="38182">MPRFLQHYKNLLLDGLTINRIFPRSYTSCPIYNNDTKIIKENRENQDYFEPDIHKATSRLNPRQYSKFYNISQPTNRNILLVLDLNGTLLLRRKKRQTILLRPGVTDFIDFALKNFAVMVWSSAQPNNVDKMVKHLFGKKKSLLAGVWDRRFCTLRGNYFSKSKCIKDMERIWNGWTLDESSFKHLYVGTEYQFIKTTDKLGLDNGSDVIKKKFQTKWNSENTLLVDDSVGKAQKQPFNHLCISEYNETNLQSDMDLVKLKEYLEKMVLIAKNFDTNASEEKQDNDTNIRFDVRKYVEANPFICESTVTSDSDVENTEFVEIVGNSS</sequence>
<gene>
    <name evidence="3" type="ORF">BB559_004212</name>
</gene>
<evidence type="ECO:0000313" key="4">
    <source>
        <dbReference type="Proteomes" id="UP000245699"/>
    </source>
</evidence>
<comment type="function">
    <text evidence="1">Essential component of the TIM23 complex, a complex that mediates the translocation of transit peptide-containing proteins across the mitochondrial inner membrane.</text>
</comment>
<dbReference type="Proteomes" id="UP000245699">
    <property type="component" value="Unassembled WGS sequence"/>
</dbReference>
<dbReference type="Gene3D" id="3.40.50.1000">
    <property type="entry name" value="HAD superfamily/HAD-like"/>
    <property type="match status" value="1"/>
</dbReference>
<evidence type="ECO:0000259" key="2">
    <source>
        <dbReference type="PROSITE" id="PS50969"/>
    </source>
</evidence>
<comment type="subunit">
    <text evidence="1">Component of the TIM23 complex.</text>
</comment>
<dbReference type="GO" id="GO:0005744">
    <property type="term" value="C:TIM23 mitochondrial import inner membrane translocase complex"/>
    <property type="evidence" value="ECO:0007669"/>
    <property type="project" value="UniProtKB-UniRule"/>
</dbReference>
<dbReference type="InterPro" id="IPR050365">
    <property type="entry name" value="TIM50"/>
</dbReference>
<evidence type="ECO:0000256" key="1">
    <source>
        <dbReference type="RuleBase" id="RU365079"/>
    </source>
</evidence>
<dbReference type="InterPro" id="IPR023214">
    <property type="entry name" value="HAD_sf"/>
</dbReference>
<dbReference type="SUPFAM" id="SSF56784">
    <property type="entry name" value="HAD-like"/>
    <property type="match status" value="1"/>
</dbReference>
<keyword evidence="1" id="KW-0813">Transport</keyword>
<dbReference type="PANTHER" id="PTHR12210">
    <property type="entry name" value="DULLARD PROTEIN PHOSPHATASE"/>
    <property type="match status" value="1"/>
</dbReference>
<comment type="subcellular location">
    <subcellularLocation>
        <location evidence="1">Mitochondrion inner membrane</location>
        <topology evidence="1">Single-pass membrane protein</topology>
    </subcellularLocation>
</comment>
<dbReference type="InterPro" id="IPR036412">
    <property type="entry name" value="HAD-like_sf"/>
</dbReference>
<dbReference type="SMART" id="SM00577">
    <property type="entry name" value="CPDc"/>
    <property type="match status" value="1"/>
</dbReference>
<evidence type="ECO:0000313" key="3">
    <source>
        <dbReference type="EMBL" id="PVU91258.1"/>
    </source>
</evidence>
<name>A0A2T9YFY2_9FUNG</name>
<dbReference type="EMBL" id="MBFT01000432">
    <property type="protein sequence ID" value="PVU91258.1"/>
    <property type="molecule type" value="Genomic_DNA"/>
</dbReference>
<feature type="domain" description="FCP1 homology" evidence="2">
    <location>
        <begin position="74"/>
        <end position="267"/>
    </location>
</feature>
<dbReference type="AlphaFoldDB" id="A0A2T9YFY2"/>
<keyword evidence="1" id="KW-0809">Transit peptide</keyword>
<organism evidence="3 4">
    <name type="scientific">Furculomyces boomerangus</name>
    <dbReference type="NCBI Taxonomy" id="61424"/>
    <lineage>
        <taxon>Eukaryota</taxon>
        <taxon>Fungi</taxon>
        <taxon>Fungi incertae sedis</taxon>
        <taxon>Zoopagomycota</taxon>
        <taxon>Kickxellomycotina</taxon>
        <taxon>Harpellomycetes</taxon>
        <taxon>Harpellales</taxon>
        <taxon>Harpellaceae</taxon>
        <taxon>Furculomyces</taxon>
    </lineage>
</organism>
<keyword evidence="1" id="KW-0653">Protein transport</keyword>
<keyword evidence="4" id="KW-1185">Reference proteome</keyword>
<comment type="similarity">
    <text evidence="1">Belongs to the TIM50 family.</text>
</comment>
<dbReference type="GO" id="GO:0015031">
    <property type="term" value="P:protein transport"/>
    <property type="evidence" value="ECO:0007669"/>
    <property type="project" value="UniProtKB-KW"/>
</dbReference>
<reference evidence="3 4" key="1">
    <citation type="journal article" date="2018" name="MBio">
        <title>Comparative Genomics Reveals the Core Gene Toolbox for the Fungus-Insect Symbiosis.</title>
        <authorList>
            <person name="Wang Y."/>
            <person name="Stata M."/>
            <person name="Wang W."/>
            <person name="Stajich J.E."/>
            <person name="White M.M."/>
            <person name="Moncalvo J.M."/>
        </authorList>
    </citation>
    <scope>NUCLEOTIDE SEQUENCE [LARGE SCALE GENOMIC DNA]</scope>
    <source>
        <strain evidence="3 4">AUS-77-4</strain>
    </source>
</reference>
<dbReference type="STRING" id="61424.A0A2T9YFY2"/>
<keyword evidence="1" id="KW-0496">Mitochondrion</keyword>
<comment type="caution">
    <text evidence="3">The sequence shown here is derived from an EMBL/GenBank/DDBJ whole genome shotgun (WGS) entry which is preliminary data.</text>
</comment>
<dbReference type="OrthoDB" id="1711508at2759"/>
<accession>A0A2T9YFY2</accession>
<dbReference type="PROSITE" id="PS50969">
    <property type="entry name" value="FCP1"/>
    <property type="match status" value="1"/>
</dbReference>
<protein>
    <recommendedName>
        <fullName evidence="1">Mitochondrial import inner membrane translocase subunit TIM50</fullName>
    </recommendedName>
</protein>
<proteinExistence type="inferred from homology"/>
<dbReference type="Pfam" id="PF03031">
    <property type="entry name" value="NIF"/>
    <property type="match status" value="1"/>
</dbReference>
<dbReference type="InterPro" id="IPR004274">
    <property type="entry name" value="FCP1_dom"/>
</dbReference>
<keyword evidence="1" id="KW-0811">Translocation</keyword>